<evidence type="ECO:0000313" key="1">
    <source>
        <dbReference type="EMBL" id="GAG89941.1"/>
    </source>
</evidence>
<proteinExistence type="predicted"/>
<protein>
    <submittedName>
        <fullName evidence="1">Uncharacterized protein</fullName>
    </submittedName>
</protein>
<dbReference type="AlphaFoldDB" id="X1D0E6"/>
<reference evidence="1" key="1">
    <citation type="journal article" date="2014" name="Front. Microbiol.">
        <title>High frequency of phylogenetically diverse reductive dehalogenase-homologous genes in deep subseafloor sedimentary metagenomes.</title>
        <authorList>
            <person name="Kawai M."/>
            <person name="Futagami T."/>
            <person name="Toyoda A."/>
            <person name="Takaki Y."/>
            <person name="Nishi S."/>
            <person name="Hori S."/>
            <person name="Arai W."/>
            <person name="Tsubouchi T."/>
            <person name="Morono Y."/>
            <person name="Uchiyama I."/>
            <person name="Ito T."/>
            <person name="Fujiyama A."/>
            <person name="Inagaki F."/>
            <person name="Takami H."/>
        </authorList>
    </citation>
    <scope>NUCLEOTIDE SEQUENCE</scope>
    <source>
        <strain evidence="1">Expedition CK06-06</strain>
    </source>
</reference>
<dbReference type="EMBL" id="BART01010706">
    <property type="protein sequence ID" value="GAG89941.1"/>
    <property type="molecule type" value="Genomic_DNA"/>
</dbReference>
<name>X1D0E6_9ZZZZ</name>
<accession>X1D0E6</accession>
<sequence>DNDITEGYTVGSRWFDITNDKEHVCLDNSDGAAVWIDTTAANAVTFVGLNDTPVNYTDAGLKIVRVNSTPNALEFVEFAATYLEGVPTEDLATKAPTSEWAFDHNAAATAVHGAAENTLLHSGSTIDGGTW</sequence>
<comment type="caution">
    <text evidence="1">The sequence shown here is derived from an EMBL/GenBank/DDBJ whole genome shotgun (WGS) entry which is preliminary data.</text>
</comment>
<organism evidence="1">
    <name type="scientific">marine sediment metagenome</name>
    <dbReference type="NCBI Taxonomy" id="412755"/>
    <lineage>
        <taxon>unclassified sequences</taxon>
        <taxon>metagenomes</taxon>
        <taxon>ecological metagenomes</taxon>
    </lineage>
</organism>
<gene>
    <name evidence="1" type="ORF">S01H4_23148</name>
</gene>
<feature type="non-terminal residue" evidence="1">
    <location>
        <position position="1"/>
    </location>
</feature>